<keyword evidence="2" id="KW-1185">Reference proteome</keyword>
<evidence type="ECO:0000313" key="1">
    <source>
        <dbReference type="EMBL" id="SEI96944.1"/>
    </source>
</evidence>
<evidence type="ECO:0000313" key="2">
    <source>
        <dbReference type="Proteomes" id="UP000183028"/>
    </source>
</evidence>
<reference evidence="2" key="1">
    <citation type="submission" date="2016-10" db="EMBL/GenBank/DDBJ databases">
        <authorList>
            <person name="Varghese N."/>
        </authorList>
    </citation>
    <scope>NUCLEOTIDE SEQUENCE [LARGE SCALE GENOMIC DNA]</scope>
    <source>
        <strain evidence="2">DSM 20406</strain>
    </source>
</reference>
<gene>
    <name evidence="1" type="ORF">SAMN04487834_104012</name>
</gene>
<proteinExistence type="predicted"/>
<name>A0A1H6V1T9_9FIRM</name>
<sequence length="129" mass="15555">MMMHFKNEREMLEYLSGYRDYYYELIEIEHEIGIHSPSLEKNSGSHLSKIDQYNRNIERRNEIEKCMKEIISVVEKIHNEDNLSYVIMYHKFIRMKSLEDIAAMMHYSISAVAHNYYPRAKKKLLESCK</sequence>
<organism evidence="1 2">
    <name type="scientific">Sharpea azabuensis</name>
    <dbReference type="NCBI Taxonomy" id="322505"/>
    <lineage>
        <taxon>Bacteria</taxon>
        <taxon>Bacillati</taxon>
        <taxon>Bacillota</taxon>
        <taxon>Erysipelotrichia</taxon>
        <taxon>Erysipelotrichales</taxon>
        <taxon>Coprobacillaceae</taxon>
        <taxon>Sharpea</taxon>
    </lineage>
</organism>
<dbReference type="EMBL" id="FNYK01000040">
    <property type="protein sequence ID" value="SEI96944.1"/>
    <property type="molecule type" value="Genomic_DNA"/>
</dbReference>
<accession>A0A1H6V1T9</accession>
<protein>
    <submittedName>
        <fullName evidence="1">Uncharacterized protein</fullName>
    </submittedName>
</protein>
<dbReference type="Proteomes" id="UP000183028">
    <property type="component" value="Unassembled WGS sequence"/>
</dbReference>
<dbReference type="AlphaFoldDB" id="A0A1H6V1T9"/>